<dbReference type="RefSeq" id="WP_413267044.1">
    <property type="nucleotide sequence ID" value="NZ_JBHFNR010000251.1"/>
</dbReference>
<dbReference type="CDD" id="cd00082">
    <property type="entry name" value="HisKA"/>
    <property type="match status" value="1"/>
</dbReference>
<dbReference type="Pfam" id="PF08447">
    <property type="entry name" value="PAS_3"/>
    <property type="match status" value="1"/>
</dbReference>
<dbReference type="InterPro" id="IPR013656">
    <property type="entry name" value="PAS_4"/>
</dbReference>
<feature type="modified residue" description="4-aspartylphosphate" evidence="8">
    <location>
        <position position="1026"/>
    </location>
</feature>
<keyword evidence="14" id="KW-1185">Reference proteome</keyword>
<reference evidence="13 14" key="1">
    <citation type="submission" date="2024-09" db="EMBL/GenBank/DDBJ databases">
        <title>Floridaenema gen nov. (Aerosakkonemataceae, Aerosakkonematales ord. nov., Cyanobacteria) from benthic tropical and subtropical fresh waters, with the description of four new species.</title>
        <authorList>
            <person name="Moretto J.A."/>
            <person name="Berthold D.E."/>
            <person name="Lefler F.W."/>
            <person name="Huang I.-S."/>
            <person name="Laughinghouse H. IV."/>
        </authorList>
    </citation>
    <scope>NUCLEOTIDE SEQUENCE [LARGE SCALE GENOMIC DNA]</scope>
    <source>
        <strain evidence="13 14">BLCC-F50</strain>
    </source>
</reference>
<gene>
    <name evidence="13" type="ORF">ACE1CI_31260</name>
</gene>
<dbReference type="PROSITE" id="PS50109">
    <property type="entry name" value="HIS_KIN"/>
    <property type="match status" value="1"/>
</dbReference>
<evidence type="ECO:0000259" key="10">
    <source>
        <dbReference type="PROSITE" id="PS50109"/>
    </source>
</evidence>
<dbReference type="InterPro" id="IPR036097">
    <property type="entry name" value="HisK_dim/P_sf"/>
</dbReference>
<feature type="domain" description="PAC" evidence="12">
    <location>
        <begin position="1"/>
        <end position="46"/>
    </location>
</feature>
<dbReference type="SMART" id="SM00388">
    <property type="entry name" value="HisKA"/>
    <property type="match status" value="1"/>
</dbReference>
<dbReference type="CDD" id="cd17546">
    <property type="entry name" value="REC_hyHK_CKI1_RcsC-like"/>
    <property type="match status" value="1"/>
</dbReference>
<dbReference type="SUPFAM" id="SSF55781">
    <property type="entry name" value="GAF domain-like"/>
    <property type="match status" value="2"/>
</dbReference>
<dbReference type="Gene3D" id="3.30.450.20">
    <property type="entry name" value="PAS domain"/>
    <property type="match status" value="3"/>
</dbReference>
<dbReference type="PROSITE" id="PS50113">
    <property type="entry name" value="PAC"/>
    <property type="match status" value="3"/>
</dbReference>
<comment type="caution">
    <text evidence="13">The sequence shown here is derived from an EMBL/GenBank/DDBJ whole genome shotgun (WGS) entry which is preliminary data.</text>
</comment>
<dbReference type="Gene3D" id="3.30.450.40">
    <property type="match status" value="2"/>
</dbReference>
<evidence type="ECO:0000313" key="13">
    <source>
        <dbReference type="EMBL" id="MFB2897419.1"/>
    </source>
</evidence>
<dbReference type="PANTHER" id="PTHR43047:SF63">
    <property type="entry name" value="HISTIDINE KINASE"/>
    <property type="match status" value="1"/>
</dbReference>
<dbReference type="InterPro" id="IPR005467">
    <property type="entry name" value="His_kinase_dom"/>
</dbReference>
<dbReference type="Pfam" id="PF13426">
    <property type="entry name" value="PAS_9"/>
    <property type="match status" value="1"/>
</dbReference>
<dbReference type="Pfam" id="PF00072">
    <property type="entry name" value="Response_reg"/>
    <property type="match status" value="1"/>
</dbReference>
<dbReference type="SUPFAM" id="SSF55785">
    <property type="entry name" value="PYP-like sensor domain (PAS domain)"/>
    <property type="match status" value="3"/>
</dbReference>
<keyword evidence="5" id="KW-0808">Transferase</keyword>
<evidence type="ECO:0000313" key="14">
    <source>
        <dbReference type="Proteomes" id="UP001576784"/>
    </source>
</evidence>
<dbReference type="EMBL" id="JBHFNR010000251">
    <property type="protein sequence ID" value="MFB2897419.1"/>
    <property type="molecule type" value="Genomic_DNA"/>
</dbReference>
<dbReference type="SMART" id="SM00086">
    <property type="entry name" value="PAC"/>
    <property type="match status" value="3"/>
</dbReference>
<sequence length="1095" mass="124642">MRKDGIRLPVLLSITALKNAHQQIIGFLGIAKDISERKRTENALRESQQFLQTVLDIFPLSVFWKDRNSVYLGCNPQFAKTLGLQSCLEIVGKTDFDFSFTEAEILGFRADDRQVMESGTAMLGREETVTLPTGEQRWLETNKVPLRDWKGNAIGILGTYQDITDRKQYQEKILDFSNRLTLALESGAIGTWDWNLLNEVNWDERMYEIYGLLDLGRPAIYQDWFDAIHPDDQKKVETAIEDAIQRKRDYNLEFRIWRTDGVWRWIKAIALIQRDKQGQPLRMTGINYDITEQKQAEQRMRQQAEREALLREITQRIRHSLDLQTIFATATQEIRRFLQVSRVGIFQFDPDSRCNDGEFVAESVAPGFMSVLNIRIHDRCFGEQFAPLYQQGLIQATDDINKASLQDCHREILSQLQIRANLILPLLNQEELWGFLCIHQCLEPRQWQPSETSFTQEIANQLSIAIQQASLYKQMQSELAIRKQTEVAMALQLQQQQILGAIAQQVRQSLNLEEILAKVTQQVKDLINSDRVIIFRLFPNGRSEIVAEAVSNEFVALKYRYWENEKWSQNVLDYYWQGLPRIVPDVMTDTWTNCIMEYSIESKIQSKMVAPILQEIHSSENHRWVAPGENNQLWGILVVHACQEKRVWQESEAQILQQIANQLAIAIQQANLFEQLQLELVERQQAQQQLVERNQQLAISNEELARATRLKDEFLANMSHELRTPLNAILGMTEGLQDEVFGSVNEQQIKALQTIESSGSHLLELINDILDVAKIESGQLELDCIPTAVVLLCQSSVTFIKQLALKKHIQLEIKLPPHLPDLLVDERRIRQVLINLLNNAVKFTPEGGHITLEVSCQKPFRDSDTKTDTLQNYLRIAITDTGIGIAPENMDKLFEPFIQIDSALNRQYAGTGLGLALVKRLVELHGGQVGVTSELGVGSCFTIDLPYITSDFSSAELEIPSEPSIKPYQLEQEVSPLILLAEDNEANVSTISNYLRAKGYRIVVAKNGEQAIACCQSENPDLILMDIQMPGMDGLEAIGQIRSHPNLVNVPIIALTALAMIGDRDRCLAAGANDYITKPVKLKQLVITIQQLLVS</sequence>
<dbReference type="NCBIfam" id="TIGR00229">
    <property type="entry name" value="sensory_box"/>
    <property type="match status" value="3"/>
</dbReference>
<evidence type="ECO:0000256" key="1">
    <source>
        <dbReference type="ARBA" id="ARBA00000085"/>
    </source>
</evidence>
<dbReference type="InterPro" id="IPR011006">
    <property type="entry name" value="CheY-like_superfamily"/>
</dbReference>
<dbReference type="InterPro" id="IPR029016">
    <property type="entry name" value="GAF-like_dom_sf"/>
</dbReference>
<dbReference type="InterPro" id="IPR004358">
    <property type="entry name" value="Sig_transdc_His_kin-like_C"/>
</dbReference>
<evidence type="ECO:0000256" key="6">
    <source>
        <dbReference type="ARBA" id="ARBA00022777"/>
    </source>
</evidence>
<dbReference type="InterPro" id="IPR003018">
    <property type="entry name" value="GAF"/>
</dbReference>
<evidence type="ECO:0000256" key="5">
    <source>
        <dbReference type="ARBA" id="ARBA00022679"/>
    </source>
</evidence>
<dbReference type="PANTHER" id="PTHR43047">
    <property type="entry name" value="TWO-COMPONENT HISTIDINE PROTEIN KINASE"/>
    <property type="match status" value="1"/>
</dbReference>
<feature type="domain" description="PAC" evidence="12">
    <location>
        <begin position="250"/>
        <end position="302"/>
    </location>
</feature>
<dbReference type="SMART" id="SM00387">
    <property type="entry name" value="HATPase_c"/>
    <property type="match status" value="1"/>
</dbReference>
<proteinExistence type="inferred from homology"/>
<name>A0ABV4Y087_9CYAN</name>
<dbReference type="Gene3D" id="1.10.287.130">
    <property type="match status" value="1"/>
</dbReference>
<dbReference type="SUPFAM" id="SSF52172">
    <property type="entry name" value="CheY-like"/>
    <property type="match status" value="1"/>
</dbReference>
<dbReference type="SMART" id="SM00448">
    <property type="entry name" value="REC"/>
    <property type="match status" value="1"/>
</dbReference>
<dbReference type="PROSITE" id="PS50110">
    <property type="entry name" value="RESPONSE_REGULATORY"/>
    <property type="match status" value="1"/>
</dbReference>
<evidence type="ECO:0000256" key="2">
    <source>
        <dbReference type="ARBA" id="ARBA00006402"/>
    </source>
</evidence>
<dbReference type="InterPro" id="IPR001789">
    <property type="entry name" value="Sig_transdc_resp-reg_receiver"/>
</dbReference>
<dbReference type="Pfam" id="PF00512">
    <property type="entry name" value="HisKA"/>
    <property type="match status" value="1"/>
</dbReference>
<dbReference type="Gene3D" id="3.40.50.2300">
    <property type="match status" value="1"/>
</dbReference>
<dbReference type="Pfam" id="PF02518">
    <property type="entry name" value="HATPase_c"/>
    <property type="match status" value="1"/>
</dbReference>
<dbReference type="Gene3D" id="2.10.70.100">
    <property type="match status" value="1"/>
</dbReference>
<organism evidence="13 14">
    <name type="scientific">Floridaenema flaviceps BLCC-F50</name>
    <dbReference type="NCBI Taxonomy" id="3153642"/>
    <lineage>
        <taxon>Bacteria</taxon>
        <taxon>Bacillati</taxon>
        <taxon>Cyanobacteriota</taxon>
        <taxon>Cyanophyceae</taxon>
        <taxon>Oscillatoriophycideae</taxon>
        <taxon>Aerosakkonematales</taxon>
        <taxon>Aerosakkonemataceae</taxon>
        <taxon>Floridanema</taxon>
        <taxon>Floridanema flaviceps</taxon>
    </lineage>
</organism>
<evidence type="ECO:0000259" key="12">
    <source>
        <dbReference type="PROSITE" id="PS50113"/>
    </source>
</evidence>
<dbReference type="InterPro" id="IPR013655">
    <property type="entry name" value="PAS_fold_3"/>
</dbReference>
<dbReference type="InterPro" id="IPR003661">
    <property type="entry name" value="HisK_dim/P_dom"/>
</dbReference>
<evidence type="ECO:0000259" key="9">
    <source>
        <dbReference type="PROSITE" id="PS50046"/>
    </source>
</evidence>
<comment type="similarity">
    <text evidence="2">In the N-terminal section; belongs to the phytochrome family.</text>
</comment>
<feature type="domain" description="Phytochrome chromophore attachment site" evidence="9">
    <location>
        <begin position="322"/>
        <end position="461"/>
    </location>
</feature>
<dbReference type="CDD" id="cd16922">
    <property type="entry name" value="HATPase_EvgS-ArcB-TorS-like"/>
    <property type="match status" value="1"/>
</dbReference>
<dbReference type="Pfam" id="PF01590">
    <property type="entry name" value="GAF"/>
    <property type="match status" value="2"/>
</dbReference>
<keyword evidence="4 8" id="KW-0597">Phosphoprotein</keyword>
<feature type="domain" description="PAC" evidence="12">
    <location>
        <begin position="123"/>
        <end position="175"/>
    </location>
</feature>
<evidence type="ECO:0000259" key="11">
    <source>
        <dbReference type="PROSITE" id="PS50110"/>
    </source>
</evidence>
<evidence type="ECO:0000256" key="4">
    <source>
        <dbReference type="ARBA" id="ARBA00022553"/>
    </source>
</evidence>
<dbReference type="Gene3D" id="3.30.565.10">
    <property type="entry name" value="Histidine kinase-like ATPase, C-terminal domain"/>
    <property type="match status" value="1"/>
</dbReference>
<accession>A0ABV4Y087</accession>
<feature type="domain" description="Response regulatory" evidence="11">
    <location>
        <begin position="977"/>
        <end position="1093"/>
    </location>
</feature>
<dbReference type="Proteomes" id="UP001576784">
    <property type="component" value="Unassembled WGS sequence"/>
</dbReference>
<dbReference type="InterPro" id="IPR016132">
    <property type="entry name" value="Phyto_chromo_attachment"/>
</dbReference>
<dbReference type="InterPro" id="IPR000700">
    <property type="entry name" value="PAS-assoc_C"/>
</dbReference>
<dbReference type="InterPro" id="IPR035965">
    <property type="entry name" value="PAS-like_dom_sf"/>
</dbReference>
<dbReference type="SMART" id="SM00091">
    <property type="entry name" value="PAS"/>
    <property type="match status" value="2"/>
</dbReference>
<protein>
    <recommendedName>
        <fullName evidence="3">histidine kinase</fullName>
        <ecNumber evidence="3">2.7.13.3</ecNumber>
    </recommendedName>
</protein>
<evidence type="ECO:0000256" key="3">
    <source>
        <dbReference type="ARBA" id="ARBA00012438"/>
    </source>
</evidence>
<dbReference type="PROSITE" id="PS50046">
    <property type="entry name" value="PHYTOCHROME_2"/>
    <property type="match status" value="2"/>
</dbReference>
<dbReference type="Pfam" id="PF08448">
    <property type="entry name" value="PAS_4"/>
    <property type="match status" value="1"/>
</dbReference>
<feature type="domain" description="Histidine kinase" evidence="10">
    <location>
        <begin position="717"/>
        <end position="949"/>
    </location>
</feature>
<dbReference type="PRINTS" id="PR00344">
    <property type="entry name" value="BCTRLSENSOR"/>
</dbReference>
<keyword evidence="6" id="KW-0418">Kinase</keyword>
<evidence type="ECO:0000256" key="7">
    <source>
        <dbReference type="ARBA" id="ARBA00023012"/>
    </source>
</evidence>
<dbReference type="InterPro" id="IPR036890">
    <property type="entry name" value="HATPase_C_sf"/>
</dbReference>
<dbReference type="InterPro" id="IPR003594">
    <property type="entry name" value="HATPase_dom"/>
</dbReference>
<dbReference type="EC" id="2.7.13.3" evidence="3"/>
<dbReference type="InterPro" id="IPR001610">
    <property type="entry name" value="PAC"/>
</dbReference>
<evidence type="ECO:0000256" key="8">
    <source>
        <dbReference type="PROSITE-ProRule" id="PRU00169"/>
    </source>
</evidence>
<dbReference type="SUPFAM" id="SSF47384">
    <property type="entry name" value="Homodimeric domain of signal transducing histidine kinase"/>
    <property type="match status" value="1"/>
</dbReference>
<keyword evidence="7" id="KW-0902">Two-component regulatory system</keyword>
<dbReference type="InterPro" id="IPR000014">
    <property type="entry name" value="PAS"/>
</dbReference>
<dbReference type="SUPFAM" id="SSF55874">
    <property type="entry name" value="ATPase domain of HSP90 chaperone/DNA topoisomerase II/histidine kinase"/>
    <property type="match status" value="1"/>
</dbReference>
<dbReference type="SMART" id="SM00065">
    <property type="entry name" value="GAF"/>
    <property type="match status" value="2"/>
</dbReference>
<comment type="catalytic activity">
    <reaction evidence="1">
        <text>ATP + protein L-histidine = ADP + protein N-phospho-L-histidine.</text>
        <dbReference type="EC" id="2.7.13.3"/>
    </reaction>
</comment>
<dbReference type="CDD" id="cd00130">
    <property type="entry name" value="PAS"/>
    <property type="match status" value="2"/>
</dbReference>
<feature type="domain" description="Phytochrome chromophore attachment site" evidence="9">
    <location>
        <begin position="511"/>
        <end position="662"/>
    </location>
</feature>